<dbReference type="EMBL" id="VSRR010010265">
    <property type="protein sequence ID" value="MPC51567.1"/>
    <property type="molecule type" value="Genomic_DNA"/>
</dbReference>
<protein>
    <submittedName>
        <fullName evidence="1">Uncharacterized protein</fullName>
    </submittedName>
</protein>
<keyword evidence="2" id="KW-1185">Reference proteome</keyword>
<name>A0A5B7G1Z0_PORTR</name>
<organism evidence="1 2">
    <name type="scientific">Portunus trituberculatus</name>
    <name type="common">Swimming crab</name>
    <name type="synonym">Neptunus trituberculatus</name>
    <dbReference type="NCBI Taxonomy" id="210409"/>
    <lineage>
        <taxon>Eukaryota</taxon>
        <taxon>Metazoa</taxon>
        <taxon>Ecdysozoa</taxon>
        <taxon>Arthropoda</taxon>
        <taxon>Crustacea</taxon>
        <taxon>Multicrustacea</taxon>
        <taxon>Malacostraca</taxon>
        <taxon>Eumalacostraca</taxon>
        <taxon>Eucarida</taxon>
        <taxon>Decapoda</taxon>
        <taxon>Pleocyemata</taxon>
        <taxon>Brachyura</taxon>
        <taxon>Eubrachyura</taxon>
        <taxon>Portunoidea</taxon>
        <taxon>Portunidae</taxon>
        <taxon>Portuninae</taxon>
        <taxon>Portunus</taxon>
    </lineage>
</organism>
<dbReference type="Proteomes" id="UP000324222">
    <property type="component" value="Unassembled WGS sequence"/>
</dbReference>
<proteinExistence type="predicted"/>
<dbReference type="AlphaFoldDB" id="A0A5B7G1Z0"/>
<evidence type="ECO:0000313" key="1">
    <source>
        <dbReference type="EMBL" id="MPC51567.1"/>
    </source>
</evidence>
<evidence type="ECO:0000313" key="2">
    <source>
        <dbReference type="Proteomes" id="UP000324222"/>
    </source>
</evidence>
<accession>A0A5B7G1Z0</accession>
<reference evidence="1 2" key="1">
    <citation type="submission" date="2019-05" db="EMBL/GenBank/DDBJ databases">
        <title>Another draft genome of Portunus trituberculatus and its Hox gene families provides insights of decapod evolution.</title>
        <authorList>
            <person name="Jeong J.-H."/>
            <person name="Song I."/>
            <person name="Kim S."/>
            <person name="Choi T."/>
            <person name="Kim D."/>
            <person name="Ryu S."/>
            <person name="Kim W."/>
        </authorList>
    </citation>
    <scope>NUCLEOTIDE SEQUENCE [LARGE SCALE GENOMIC DNA]</scope>
    <source>
        <tissue evidence="1">Muscle</tissue>
    </source>
</reference>
<gene>
    <name evidence="1" type="ORF">E2C01_045416</name>
</gene>
<sequence>MAKTRSRLPQLSSMSVNPVSDGLAQCLSSTLAKIQTHSGHNVELSTLSSTTTNGAAAATAIRYATCPSVVSTRTYRGTDRYLGEEDPTTEGLPCPFCPSCITHSTPTHSGNKRLTTSTPPTLHLSTLTHSLLSHSLQAIYNEVHLQVFSPSETLALPSTPRTLAAPLSVYP</sequence>
<comment type="caution">
    <text evidence="1">The sequence shown here is derived from an EMBL/GenBank/DDBJ whole genome shotgun (WGS) entry which is preliminary data.</text>
</comment>